<dbReference type="GO" id="GO:0016281">
    <property type="term" value="C:eukaryotic translation initiation factor 4F complex"/>
    <property type="evidence" value="ECO:0007669"/>
    <property type="project" value="TreeGrafter"/>
</dbReference>
<dbReference type="GO" id="GO:0000340">
    <property type="term" value="F:RNA 7-methylguanosine cap binding"/>
    <property type="evidence" value="ECO:0007669"/>
    <property type="project" value="TreeGrafter"/>
</dbReference>
<dbReference type="PANTHER" id="PTHR11960:SF18">
    <property type="entry name" value="EUKARYOTIC TRANSLATION INITIATION FACTOR 4E HOMOLOGOUS PROTEIN, ISOFORM B"/>
    <property type="match status" value="1"/>
</dbReference>
<keyword evidence="6" id="KW-0694">RNA-binding</keyword>
<gene>
    <name evidence="7" type="ORF">PSIN1315_LOCUS12953</name>
</gene>
<keyword evidence="4 6" id="KW-0648">Protein biosynthesis</keyword>
<dbReference type="SUPFAM" id="SSF55418">
    <property type="entry name" value="eIF4e-like"/>
    <property type="match status" value="1"/>
</dbReference>
<dbReference type="GO" id="GO:0003743">
    <property type="term" value="F:translation initiation factor activity"/>
    <property type="evidence" value="ECO:0007669"/>
    <property type="project" value="UniProtKB-KW"/>
</dbReference>
<dbReference type="Pfam" id="PF01652">
    <property type="entry name" value="IF4E"/>
    <property type="match status" value="1"/>
</dbReference>
<sequence>MSFAAASAAAEAAASARGDVAREPCTARQPERCTFLHTPWSFWYIRRVGANNLSLSNQSTRSEDYSSTMMVLGHCDTVEAFFGLYCYLNRSARGDRELARVGDVCLGDVCLFRKGITPMWEDNANQHGGKFILRVSKAASARYFEELTLALVGEQLAFGHCVCGAVLSSRLGEEDVVSVWTCDAGDEQSVEGVKDAVLKLLCVSHNPIEYRAHTLSAEYAEQRSYRGHKR</sequence>
<evidence type="ECO:0000256" key="4">
    <source>
        <dbReference type="ARBA" id="ARBA00022917"/>
    </source>
</evidence>
<evidence type="ECO:0000313" key="7">
    <source>
        <dbReference type="EMBL" id="CAE0150814.1"/>
    </source>
</evidence>
<evidence type="ECO:0000256" key="6">
    <source>
        <dbReference type="RuleBase" id="RU004374"/>
    </source>
</evidence>
<comment type="similarity">
    <text evidence="1 6">Belongs to the eukaryotic initiation factor 4E family.</text>
</comment>
<dbReference type="GO" id="GO:0006417">
    <property type="term" value="P:regulation of translation"/>
    <property type="evidence" value="ECO:0007669"/>
    <property type="project" value="UniProtKB-KW"/>
</dbReference>
<dbReference type="AlphaFoldDB" id="A0A7S3C296"/>
<dbReference type="InterPro" id="IPR001040">
    <property type="entry name" value="TIF_eIF_4E"/>
</dbReference>
<evidence type="ECO:0000256" key="3">
    <source>
        <dbReference type="ARBA" id="ARBA00022845"/>
    </source>
</evidence>
<protein>
    <recommendedName>
        <fullName evidence="5">mRNA cap-binding protein</fullName>
    </recommendedName>
</protein>
<accession>A0A7S3C296</accession>
<keyword evidence="2 6" id="KW-0396">Initiation factor</keyword>
<dbReference type="EMBL" id="HBHY01020255">
    <property type="protein sequence ID" value="CAE0150814.1"/>
    <property type="molecule type" value="Transcribed_RNA"/>
</dbReference>
<dbReference type="PANTHER" id="PTHR11960">
    <property type="entry name" value="EUKARYOTIC TRANSLATION INITIATION FACTOR 4E RELATED"/>
    <property type="match status" value="1"/>
</dbReference>
<evidence type="ECO:0000256" key="5">
    <source>
        <dbReference type="ARBA" id="ARBA00030245"/>
    </source>
</evidence>
<reference evidence="7" key="1">
    <citation type="submission" date="2021-01" db="EMBL/GenBank/DDBJ databases">
        <authorList>
            <person name="Corre E."/>
            <person name="Pelletier E."/>
            <person name="Niang G."/>
            <person name="Scheremetjew M."/>
            <person name="Finn R."/>
            <person name="Kale V."/>
            <person name="Holt S."/>
            <person name="Cochrane G."/>
            <person name="Meng A."/>
            <person name="Brown T."/>
            <person name="Cohen L."/>
        </authorList>
    </citation>
    <scope>NUCLEOTIDE SEQUENCE</scope>
    <source>
        <strain evidence="7">RCC927</strain>
    </source>
</reference>
<name>A0A7S3C296_9VIRI</name>
<dbReference type="Gene3D" id="3.30.760.10">
    <property type="entry name" value="RNA Cap, Translation Initiation Factor Eif4e"/>
    <property type="match status" value="1"/>
</dbReference>
<dbReference type="InterPro" id="IPR023398">
    <property type="entry name" value="TIF_eIF4e-like"/>
</dbReference>
<evidence type="ECO:0000256" key="2">
    <source>
        <dbReference type="ARBA" id="ARBA00022540"/>
    </source>
</evidence>
<proteinExistence type="inferred from homology"/>
<keyword evidence="3" id="KW-0810">Translation regulation</keyword>
<organism evidence="7">
    <name type="scientific">Prasinoderma singulare</name>
    <dbReference type="NCBI Taxonomy" id="676789"/>
    <lineage>
        <taxon>Eukaryota</taxon>
        <taxon>Viridiplantae</taxon>
        <taxon>Prasinodermophyta</taxon>
        <taxon>Prasinodermophyceae</taxon>
        <taxon>Prasinodermales</taxon>
        <taxon>Prasinodermaceae</taxon>
        <taxon>Prasinoderma</taxon>
    </lineage>
</organism>
<evidence type="ECO:0000256" key="1">
    <source>
        <dbReference type="ARBA" id="ARBA00009860"/>
    </source>
</evidence>